<evidence type="ECO:0000256" key="7">
    <source>
        <dbReference type="ARBA" id="ARBA00023136"/>
    </source>
</evidence>
<evidence type="ECO:0000256" key="9">
    <source>
        <dbReference type="ARBA" id="ARBA00023180"/>
    </source>
</evidence>
<feature type="transmembrane region" description="Helical" evidence="12">
    <location>
        <begin position="813"/>
        <end position="832"/>
    </location>
</feature>
<dbReference type="Proteomes" id="UP000225706">
    <property type="component" value="Unassembled WGS sequence"/>
</dbReference>
<feature type="region of interest" description="Disordered" evidence="11">
    <location>
        <begin position="892"/>
        <end position="938"/>
    </location>
</feature>
<evidence type="ECO:0000256" key="12">
    <source>
        <dbReference type="SAM" id="Phobius"/>
    </source>
</evidence>
<keyword evidence="3 12" id="KW-0812">Transmembrane</keyword>
<dbReference type="Pfam" id="PF01094">
    <property type="entry name" value="ANF_receptor"/>
    <property type="match status" value="1"/>
</dbReference>
<keyword evidence="2" id="KW-1003">Cell membrane</keyword>
<feature type="transmembrane region" description="Helical" evidence="12">
    <location>
        <begin position="770"/>
        <end position="793"/>
    </location>
</feature>
<dbReference type="InterPro" id="IPR000337">
    <property type="entry name" value="GPCR_3"/>
</dbReference>
<comment type="caution">
    <text evidence="15">The sequence shown here is derived from an EMBL/GenBank/DDBJ whole genome shotgun (WGS) entry which is preliminary data.</text>
</comment>
<evidence type="ECO:0000313" key="15">
    <source>
        <dbReference type="EMBL" id="PFX17777.1"/>
    </source>
</evidence>
<comment type="subcellular location">
    <subcellularLocation>
        <location evidence="1">Cell membrane</location>
        <topology evidence="1">Multi-pass membrane protein</topology>
    </subcellularLocation>
</comment>
<evidence type="ECO:0000256" key="6">
    <source>
        <dbReference type="ARBA" id="ARBA00023040"/>
    </source>
</evidence>
<dbReference type="Gene3D" id="3.40.50.2300">
    <property type="match status" value="2"/>
</dbReference>
<feature type="transmembrane region" description="Helical" evidence="12">
    <location>
        <begin position="683"/>
        <end position="704"/>
    </location>
</feature>
<feature type="compositionally biased region" description="Low complexity" evidence="11">
    <location>
        <begin position="386"/>
        <end position="395"/>
    </location>
</feature>
<dbReference type="GO" id="GO:0004930">
    <property type="term" value="F:G protein-coupled receptor activity"/>
    <property type="evidence" value="ECO:0007669"/>
    <property type="project" value="UniProtKB-KW"/>
</dbReference>
<evidence type="ECO:0000256" key="3">
    <source>
        <dbReference type="ARBA" id="ARBA00022692"/>
    </source>
</evidence>
<feature type="transmembrane region" description="Helical" evidence="12">
    <location>
        <begin position="618"/>
        <end position="640"/>
    </location>
</feature>
<keyword evidence="9" id="KW-0325">Glycoprotein</keyword>
<feature type="transmembrane region" description="Helical" evidence="12">
    <location>
        <begin position="838"/>
        <end position="858"/>
    </location>
</feature>
<feature type="transmembrane region" description="Helical" evidence="12">
    <location>
        <begin position="652"/>
        <end position="671"/>
    </location>
</feature>
<evidence type="ECO:0000256" key="8">
    <source>
        <dbReference type="ARBA" id="ARBA00023170"/>
    </source>
</evidence>
<evidence type="ECO:0000256" key="1">
    <source>
        <dbReference type="ARBA" id="ARBA00004651"/>
    </source>
</evidence>
<dbReference type="STRING" id="50429.A0A2B4RN61"/>
<keyword evidence="16" id="KW-1185">Reference proteome</keyword>
<feature type="domain" description="G-protein coupled receptors family 3 profile" evidence="14">
    <location>
        <begin position="616"/>
        <end position="871"/>
    </location>
</feature>
<dbReference type="InterPro" id="IPR038550">
    <property type="entry name" value="GPCR_3_9-Cys_sf"/>
</dbReference>
<gene>
    <name evidence="15" type="primary">mGluR</name>
    <name evidence="15" type="ORF">AWC38_SpisGene17880</name>
</gene>
<keyword evidence="4 13" id="KW-0732">Signal</keyword>
<dbReference type="InterPro" id="IPR001828">
    <property type="entry name" value="ANF_lig-bd_rcpt"/>
</dbReference>
<keyword evidence="8 15" id="KW-0675">Receptor</keyword>
<sequence length="938" mass="104351">MEAFNTRAVFIVLGLCCSLCINFTCANGDMKKPIVAGLVPVHQRENGDSCVKPDLRGILTVEAILFAVNKINEKKIISPNKSLGYEIRDTCPRADKAAMDLVVNSHRPKDQFLAAAVGDLPQQRDDTDAFYRALLILFTGQTPHMSCIASTYQVKRKLDLISRTEFVFHAIARDRSNLRAIVHLATRLNWTYVGVVYDNSLEGKYTADLLEKEALDKFVCIGKKYSLASNASEAQVQTLITSLKAEKNFSVIVMLTSKLLFKSIIDEAFKQKINDVTWIGTDSSWDNAAAFSIENTAAQGMIKVGTSATIVEFKSYLQQLISNPGRNKWIMDMVSLGPASPEPDTKPTVRTTTSPQTQPPAATTPQKSNSTENSTAPPSTVPPAPSTSAPTTTPSVVPTVVQLNTTLLEQLVIELKSMAYSATCTIDSIFAVAHALSAREKCKTNCPEVHDFHKFIQNVNFTSLSGQRVRFDPQRNLKDVEYKIEILQTPGNGSAESAQGRTYLKLNSVGTWKQSGTKNSELTMRPLTGIQWNTEETKVPKSICHDPCKPGKFKALKKTRGESECCWHCLPCAENFISTEDESLKCTRCLSGSTANAAKTECITHFEDYVYWSDAGSLVMLFIMVVGICFSIYVAVVLFRNRDTPVMRRARNAMLVLLPFVVILFLIPVPLLSKPNTSSCEGYRAFFIIALGIPLAALIARCIFVENRYYDAEGQIKESWGQCICTPRILFAIATVLIHIGVIIVIAIFLPNEILRHPTDDPFTVYIECSIHEGFGFLVVIFYIMAVATVYSIMSMSEEITPENDMEVRWTSLCMFNWYVICFLYVTINYGVNGKGKIFGLAFVDFLFAVNILACIYLPKWYVILFQPEKNQADVSPWTMYVKTQEKVSVRLSGEESPVLPKRDPLASTANDHTKGHNDVDVDNNESRGLVYDKDTDV</sequence>
<dbReference type="InterPro" id="IPR017978">
    <property type="entry name" value="GPCR_3_C"/>
</dbReference>
<keyword evidence="10" id="KW-0807">Transducer</keyword>
<reference evidence="16" key="1">
    <citation type="journal article" date="2017" name="bioRxiv">
        <title>Comparative analysis of the genomes of Stylophora pistillata and Acropora digitifera provides evidence for extensive differences between species of corals.</title>
        <authorList>
            <person name="Voolstra C.R."/>
            <person name="Li Y."/>
            <person name="Liew Y.J."/>
            <person name="Baumgarten S."/>
            <person name="Zoccola D."/>
            <person name="Flot J.-F."/>
            <person name="Tambutte S."/>
            <person name="Allemand D."/>
            <person name="Aranda M."/>
        </authorList>
    </citation>
    <scope>NUCLEOTIDE SEQUENCE [LARGE SCALE GENOMIC DNA]</scope>
</reference>
<evidence type="ECO:0000256" key="5">
    <source>
        <dbReference type="ARBA" id="ARBA00022989"/>
    </source>
</evidence>
<name>A0A2B4RN61_STYPI</name>
<dbReference type="PROSITE" id="PS50259">
    <property type="entry name" value="G_PROTEIN_RECEP_F3_4"/>
    <property type="match status" value="1"/>
</dbReference>
<dbReference type="Pfam" id="PF07562">
    <property type="entry name" value="NCD3G"/>
    <property type="match status" value="1"/>
</dbReference>
<dbReference type="AlphaFoldDB" id="A0A2B4RN61"/>
<dbReference type="PANTHER" id="PTHR24060">
    <property type="entry name" value="METABOTROPIC GLUTAMATE RECEPTOR"/>
    <property type="match status" value="1"/>
</dbReference>
<dbReference type="InterPro" id="IPR011500">
    <property type="entry name" value="GPCR_3_9-Cys_dom"/>
</dbReference>
<dbReference type="GO" id="GO:0005886">
    <property type="term" value="C:plasma membrane"/>
    <property type="evidence" value="ECO:0007669"/>
    <property type="project" value="UniProtKB-SubCell"/>
</dbReference>
<keyword evidence="7 12" id="KW-0472">Membrane</keyword>
<evidence type="ECO:0000256" key="13">
    <source>
        <dbReference type="SAM" id="SignalP"/>
    </source>
</evidence>
<dbReference type="InterPro" id="IPR028082">
    <property type="entry name" value="Peripla_BP_I"/>
</dbReference>
<dbReference type="InterPro" id="IPR050726">
    <property type="entry name" value="mGluR"/>
</dbReference>
<feature type="chain" id="PRO_5012337822" evidence="13">
    <location>
        <begin position="27"/>
        <end position="938"/>
    </location>
</feature>
<dbReference type="OrthoDB" id="5986013at2759"/>
<evidence type="ECO:0000256" key="11">
    <source>
        <dbReference type="SAM" id="MobiDB-lite"/>
    </source>
</evidence>
<evidence type="ECO:0000313" key="16">
    <source>
        <dbReference type="Proteomes" id="UP000225706"/>
    </source>
</evidence>
<evidence type="ECO:0000256" key="2">
    <source>
        <dbReference type="ARBA" id="ARBA00022475"/>
    </source>
</evidence>
<dbReference type="Gene3D" id="2.10.50.30">
    <property type="entry name" value="GPCR, family 3, nine cysteines domain"/>
    <property type="match status" value="1"/>
</dbReference>
<accession>A0A2B4RN61</accession>
<feature type="region of interest" description="Disordered" evidence="11">
    <location>
        <begin position="334"/>
        <end position="395"/>
    </location>
</feature>
<proteinExistence type="predicted"/>
<feature type="compositionally biased region" description="Low complexity" evidence="11">
    <location>
        <begin position="346"/>
        <end position="366"/>
    </location>
</feature>
<protein>
    <submittedName>
        <fullName evidence="15">Metabotropic glutamate receptor</fullName>
    </submittedName>
</protein>
<dbReference type="SUPFAM" id="SSF53822">
    <property type="entry name" value="Periplasmic binding protein-like I"/>
    <property type="match status" value="1"/>
</dbReference>
<dbReference type="PRINTS" id="PR00248">
    <property type="entry name" value="GPCRMGR"/>
</dbReference>
<evidence type="ECO:0000256" key="10">
    <source>
        <dbReference type="ARBA" id="ARBA00023224"/>
    </source>
</evidence>
<evidence type="ECO:0000256" key="4">
    <source>
        <dbReference type="ARBA" id="ARBA00022729"/>
    </source>
</evidence>
<evidence type="ECO:0000259" key="14">
    <source>
        <dbReference type="PROSITE" id="PS50259"/>
    </source>
</evidence>
<dbReference type="Pfam" id="PF00003">
    <property type="entry name" value="7tm_3"/>
    <property type="match status" value="1"/>
</dbReference>
<feature type="transmembrane region" description="Helical" evidence="12">
    <location>
        <begin position="725"/>
        <end position="750"/>
    </location>
</feature>
<dbReference type="EMBL" id="LSMT01000449">
    <property type="protein sequence ID" value="PFX17777.1"/>
    <property type="molecule type" value="Genomic_DNA"/>
</dbReference>
<feature type="signal peptide" evidence="13">
    <location>
        <begin position="1"/>
        <end position="26"/>
    </location>
</feature>
<keyword evidence="6" id="KW-0297">G-protein coupled receptor</keyword>
<organism evidence="15 16">
    <name type="scientific">Stylophora pistillata</name>
    <name type="common">Smooth cauliflower coral</name>
    <dbReference type="NCBI Taxonomy" id="50429"/>
    <lineage>
        <taxon>Eukaryota</taxon>
        <taxon>Metazoa</taxon>
        <taxon>Cnidaria</taxon>
        <taxon>Anthozoa</taxon>
        <taxon>Hexacorallia</taxon>
        <taxon>Scleractinia</taxon>
        <taxon>Astrocoeniina</taxon>
        <taxon>Pocilloporidae</taxon>
        <taxon>Stylophora</taxon>
    </lineage>
</organism>
<keyword evidence="5 12" id="KW-1133">Transmembrane helix</keyword>
<dbReference type="FunFam" id="2.10.50.30:FF:000004">
    <property type="entry name" value="Taste receptor type 1 member 3-like protein"/>
    <property type="match status" value="1"/>
</dbReference>